<dbReference type="PROSITE" id="PS50994">
    <property type="entry name" value="INTEGRASE"/>
    <property type="match status" value="1"/>
</dbReference>
<dbReference type="InterPro" id="IPR025948">
    <property type="entry name" value="HTH-like_dom"/>
</dbReference>
<dbReference type="Gene3D" id="3.30.420.10">
    <property type="entry name" value="Ribonuclease H-like superfamily/Ribonuclease H"/>
    <property type="match status" value="1"/>
</dbReference>
<dbReference type="AlphaFoldDB" id="B5K2R6"/>
<gene>
    <name evidence="2" type="ORF">OA238_c17490</name>
    <name evidence="3" type="ORF">OA238_c24580</name>
</gene>
<sequence>MEEMIMFIDDHREHLGVEAICKVLPIAPSTYYHHKSIELDPEKASARAKRDTFLMTKIHIYWEKSRKRYGAVKIWHDLLDEGTVVARCTVVRLMKSMGIQGITRGDVTTTKSNPALPCPEDKVNRKFKAPAPNILWVADFTYVRTAVGFVYVAFIIDVFARYIVGWKVSSSPNAQMVLDALDQALAARQPDPKTLIHHSDRGVQYLSIKYTERLEEAKIDPSVGSVGDSYDNAMAETINGLYKAEVIEHEGPWQGKKDVEFATLDWVHWFNHERRFGPIGYIAPAQAERNFYDSLNTVTIAAE</sequence>
<dbReference type="PANTHER" id="PTHR46889">
    <property type="entry name" value="TRANSPOSASE INSF FOR INSERTION SEQUENCE IS3B-RELATED"/>
    <property type="match status" value="1"/>
</dbReference>
<feature type="domain" description="Integrase catalytic" evidence="1">
    <location>
        <begin position="128"/>
        <end position="292"/>
    </location>
</feature>
<dbReference type="Pfam" id="PF00665">
    <property type="entry name" value="rve"/>
    <property type="match status" value="1"/>
</dbReference>
<protein>
    <submittedName>
        <fullName evidence="3">IS3 family transposase</fullName>
    </submittedName>
</protein>
<dbReference type="InterPro" id="IPR048020">
    <property type="entry name" value="Transpos_IS3"/>
</dbReference>
<dbReference type="InterPro" id="IPR001584">
    <property type="entry name" value="Integrase_cat-core"/>
</dbReference>
<evidence type="ECO:0000313" key="4">
    <source>
        <dbReference type="Proteomes" id="UP000004688"/>
    </source>
</evidence>
<dbReference type="EMBL" id="CP003742">
    <property type="protein sequence ID" value="AGI71863.1"/>
    <property type="molecule type" value="Genomic_DNA"/>
</dbReference>
<dbReference type="STRING" id="391616.OA238_c17490"/>
<evidence type="ECO:0000313" key="3">
    <source>
        <dbReference type="EMBL" id="AGI72514.1"/>
    </source>
</evidence>
<dbReference type="InterPro" id="IPR050900">
    <property type="entry name" value="Transposase_IS3/IS150/IS904"/>
</dbReference>
<dbReference type="KEGG" id="oar:OA238_c17490"/>
<organism evidence="3 4">
    <name type="scientific">Octadecabacter arcticus 238</name>
    <dbReference type="NCBI Taxonomy" id="391616"/>
    <lineage>
        <taxon>Bacteria</taxon>
        <taxon>Pseudomonadati</taxon>
        <taxon>Pseudomonadota</taxon>
        <taxon>Alphaproteobacteria</taxon>
        <taxon>Rhodobacterales</taxon>
        <taxon>Roseobacteraceae</taxon>
        <taxon>Octadecabacter</taxon>
    </lineage>
</organism>
<dbReference type="eggNOG" id="COG2801">
    <property type="taxonomic scope" value="Bacteria"/>
</dbReference>
<reference evidence="3 4" key="1">
    <citation type="journal article" date="2013" name="PLoS ONE">
        <title>Poles Apart: Arctic and Antarctic Octadecabacter strains Share High Genome Plasticity and a New Type of Xanthorhodopsin.</title>
        <authorList>
            <person name="Vollmers J."/>
            <person name="Voget S."/>
            <person name="Dietrich S."/>
            <person name="Gollnow K."/>
            <person name="Smits M."/>
            <person name="Meyer K."/>
            <person name="Brinkhoff T."/>
            <person name="Simon M."/>
            <person name="Daniel R."/>
        </authorList>
    </citation>
    <scope>NUCLEOTIDE SEQUENCE [LARGE SCALE GENOMIC DNA]</scope>
    <source>
        <strain evidence="3 4">238</strain>
    </source>
</reference>
<dbReference type="Proteomes" id="UP000004688">
    <property type="component" value="Chromosome"/>
</dbReference>
<evidence type="ECO:0000259" key="1">
    <source>
        <dbReference type="PROSITE" id="PS50994"/>
    </source>
</evidence>
<dbReference type="Pfam" id="PF13276">
    <property type="entry name" value="HTH_21"/>
    <property type="match status" value="1"/>
</dbReference>
<evidence type="ECO:0000313" key="2">
    <source>
        <dbReference type="EMBL" id="AGI71863.1"/>
    </source>
</evidence>
<dbReference type="SUPFAM" id="SSF53098">
    <property type="entry name" value="Ribonuclease H-like"/>
    <property type="match status" value="1"/>
</dbReference>
<dbReference type="KEGG" id="oar:OA238_c24580"/>
<proteinExistence type="predicted"/>
<dbReference type="EMBL" id="CP003742">
    <property type="protein sequence ID" value="AGI72514.1"/>
    <property type="molecule type" value="Genomic_DNA"/>
</dbReference>
<dbReference type="GO" id="GO:0015074">
    <property type="term" value="P:DNA integration"/>
    <property type="evidence" value="ECO:0007669"/>
    <property type="project" value="InterPro"/>
</dbReference>
<dbReference type="NCBIfam" id="NF033516">
    <property type="entry name" value="transpos_IS3"/>
    <property type="match status" value="1"/>
</dbReference>
<dbReference type="InterPro" id="IPR012337">
    <property type="entry name" value="RNaseH-like_sf"/>
</dbReference>
<dbReference type="InterPro" id="IPR036397">
    <property type="entry name" value="RNaseH_sf"/>
</dbReference>
<name>B5K2R6_9RHOB</name>
<accession>B5K2R6</accession>
<keyword evidence="4" id="KW-1185">Reference proteome</keyword>
<dbReference type="PANTHER" id="PTHR46889:SF5">
    <property type="entry name" value="INTEGRASE PROTEIN"/>
    <property type="match status" value="1"/>
</dbReference>
<dbReference type="GO" id="GO:0003676">
    <property type="term" value="F:nucleic acid binding"/>
    <property type="evidence" value="ECO:0007669"/>
    <property type="project" value="InterPro"/>
</dbReference>
<dbReference type="HOGENOM" id="CLU_027402_4_0_5"/>